<dbReference type="Proteomes" id="UP000434044">
    <property type="component" value="Unassembled WGS sequence"/>
</dbReference>
<dbReference type="OrthoDB" id="2936081at2"/>
<dbReference type="InterPro" id="IPR021284">
    <property type="entry name" value="DUF2750"/>
</dbReference>
<organism evidence="1 2">
    <name type="scientific">Allochromatium palmeri</name>
    <dbReference type="NCBI Taxonomy" id="231048"/>
    <lineage>
        <taxon>Bacteria</taxon>
        <taxon>Pseudomonadati</taxon>
        <taxon>Pseudomonadota</taxon>
        <taxon>Gammaproteobacteria</taxon>
        <taxon>Chromatiales</taxon>
        <taxon>Chromatiaceae</taxon>
        <taxon>Allochromatium</taxon>
    </lineage>
</organism>
<dbReference type="AlphaFoldDB" id="A0A6N8EA56"/>
<comment type="caution">
    <text evidence="1">The sequence shown here is derived from an EMBL/GenBank/DDBJ whole genome shotgun (WGS) entry which is preliminary data.</text>
</comment>
<proteinExistence type="predicted"/>
<sequence length="133" mass="14636">MNAPGSDQAILDLFEQSADERYTYFLAQAIAREAVWALQGPGGFVAFRDEAGYDCFPFWPSPELAAAVATDDWADCQPESLALDVFMERWLKGLARDERLVSVFPAPDGTSIVVDPLELHADLSQVKANPSTR</sequence>
<protein>
    <submittedName>
        <fullName evidence="1">DUF2750 domain-containing protein</fullName>
    </submittedName>
</protein>
<dbReference type="RefSeq" id="WP_155449766.1">
    <property type="nucleotide sequence ID" value="NZ_WNKT01000014.1"/>
</dbReference>
<name>A0A6N8EA56_9GAMM</name>
<evidence type="ECO:0000313" key="1">
    <source>
        <dbReference type="EMBL" id="MTW21152.1"/>
    </source>
</evidence>
<accession>A0A6N8EA56</accession>
<reference evidence="1 2" key="1">
    <citation type="submission" date="2019-11" db="EMBL/GenBank/DDBJ databases">
        <title>Whole-genome sequence of the anaerobic purple sulfur bacterium Allochromatium palmeri DSM 15591.</title>
        <authorList>
            <person name="Kyndt J.A."/>
            <person name="Meyer T.E."/>
        </authorList>
    </citation>
    <scope>NUCLEOTIDE SEQUENCE [LARGE SCALE GENOMIC DNA]</scope>
    <source>
        <strain evidence="1 2">DSM 15591</strain>
    </source>
</reference>
<dbReference type="Pfam" id="PF11042">
    <property type="entry name" value="DUF2750"/>
    <property type="match status" value="1"/>
</dbReference>
<dbReference type="EMBL" id="WNKT01000014">
    <property type="protein sequence ID" value="MTW21152.1"/>
    <property type="molecule type" value="Genomic_DNA"/>
</dbReference>
<gene>
    <name evidence="1" type="ORF">GJ668_08580</name>
</gene>
<evidence type="ECO:0000313" key="2">
    <source>
        <dbReference type="Proteomes" id="UP000434044"/>
    </source>
</evidence>
<keyword evidence="2" id="KW-1185">Reference proteome</keyword>